<sequence>MLALGTGSRDSRPVEFKTVEALVSVGARYVGRAPAFDVEPGWWSEVEAINRRLEELLGVRTVVLRLVHADEAEIGRGGRAVYHVEALGEVRSGVLDETPLADWDSIVAAEPLRASWAEVGGPSRLIAWAQSVLGPGDGVQVKTWNLSCLVRFPDAWAKATSRFGSIDADVIEHVRRYDETLAPAVLASSREDRWSLLAHAPGTDCWEPDRPSVESVVSRWVGAQAALAAEVDELDAPRLLPASLADEVAALIPRVALSDEEVRSLVDLVDRLPAIVDELESAGLPITLVNGDFHPGNWRSDGTRRVIVDWADTFVGHPATDIRRLLDFLPESKRSHAGDVWSAAWRRELPGCEPLRALQPMSVLGPLTYALMYQRFLDNIEPDERIYHEDDPGICLRAALRMCQG</sequence>
<dbReference type="OrthoDB" id="101887at2"/>
<proteinExistence type="predicted"/>
<keyword evidence="2" id="KW-0808">Transferase</keyword>
<dbReference type="Pfam" id="PF01636">
    <property type="entry name" value="APH"/>
    <property type="match status" value="1"/>
</dbReference>
<comment type="caution">
    <text evidence="2">The sequence shown here is derived from an EMBL/GenBank/DDBJ whole genome shotgun (WGS) entry which is preliminary data.</text>
</comment>
<dbReference type="EMBL" id="SZPZ01000001">
    <property type="protein sequence ID" value="TKK82619.1"/>
    <property type="molecule type" value="Genomic_DNA"/>
</dbReference>
<gene>
    <name evidence="2" type="ORF">FDA38_07540</name>
</gene>
<evidence type="ECO:0000313" key="3">
    <source>
        <dbReference type="Proteomes" id="UP000305836"/>
    </source>
</evidence>
<accession>A0A4U3M3E3</accession>
<dbReference type="GO" id="GO:0016740">
    <property type="term" value="F:transferase activity"/>
    <property type="evidence" value="ECO:0007669"/>
    <property type="project" value="UniProtKB-KW"/>
</dbReference>
<dbReference type="InterPro" id="IPR011009">
    <property type="entry name" value="Kinase-like_dom_sf"/>
</dbReference>
<feature type="domain" description="Aminoglycoside phosphotransferase" evidence="1">
    <location>
        <begin position="170"/>
        <end position="353"/>
    </location>
</feature>
<keyword evidence="3" id="KW-1185">Reference proteome</keyword>
<dbReference type="SUPFAM" id="SSF56112">
    <property type="entry name" value="Protein kinase-like (PK-like)"/>
    <property type="match status" value="1"/>
</dbReference>
<dbReference type="AlphaFoldDB" id="A0A4U3M3E3"/>
<dbReference type="Gene3D" id="3.90.1200.10">
    <property type="match status" value="1"/>
</dbReference>
<protein>
    <submittedName>
        <fullName evidence="2">Aminoglycoside phosphotransferase family protein</fullName>
    </submittedName>
</protein>
<organism evidence="2 3">
    <name type="scientific">Kribbella jiaozuonensis</name>
    <dbReference type="NCBI Taxonomy" id="2575441"/>
    <lineage>
        <taxon>Bacteria</taxon>
        <taxon>Bacillati</taxon>
        <taxon>Actinomycetota</taxon>
        <taxon>Actinomycetes</taxon>
        <taxon>Propionibacteriales</taxon>
        <taxon>Kribbellaceae</taxon>
        <taxon>Kribbella</taxon>
    </lineage>
</organism>
<name>A0A4U3M3E3_9ACTN</name>
<evidence type="ECO:0000259" key="1">
    <source>
        <dbReference type="Pfam" id="PF01636"/>
    </source>
</evidence>
<dbReference type="Proteomes" id="UP000305836">
    <property type="component" value="Unassembled WGS sequence"/>
</dbReference>
<reference evidence="2 3" key="1">
    <citation type="submission" date="2019-04" db="EMBL/GenBank/DDBJ databases">
        <title>Kribbella sp. NEAU-THZ 27 nov., a novel actinomycete isolated from soil.</title>
        <authorList>
            <person name="Duan L."/>
        </authorList>
    </citation>
    <scope>NUCLEOTIDE SEQUENCE [LARGE SCALE GENOMIC DNA]</scope>
    <source>
        <strain evidence="3">NEAU-THZ27</strain>
    </source>
</reference>
<evidence type="ECO:0000313" key="2">
    <source>
        <dbReference type="EMBL" id="TKK82619.1"/>
    </source>
</evidence>
<dbReference type="InterPro" id="IPR002575">
    <property type="entry name" value="Aminoglycoside_PTrfase"/>
</dbReference>